<dbReference type="InterPro" id="IPR043128">
    <property type="entry name" value="Rev_trsase/Diguanyl_cyclase"/>
</dbReference>
<evidence type="ECO:0000313" key="4">
    <source>
        <dbReference type="Proteomes" id="UP000010792"/>
    </source>
</evidence>
<comment type="similarity">
    <text evidence="1">Belongs to the bacterial reverse transcriptase family.</text>
</comment>
<reference evidence="3 4" key="1">
    <citation type="journal article" date="2013" name="Genome Biol. Evol.">
        <title>Life in an arsenic-containing gold mine: genome and physiology of the autotrophic arsenite-oxidizing bacterium rhizobium sp. NT-26.</title>
        <authorList>
            <person name="Andres J."/>
            <person name="Arsene-Ploetze F."/>
            <person name="Barbe V."/>
            <person name="Brochier-Armanet C."/>
            <person name="Cleiss-Arnold J."/>
            <person name="Coppee J.Y."/>
            <person name="Dillies M.A."/>
            <person name="Geist"/>
            <person name="L"/>
            <person name="Joublin A."/>
            <person name="Koechler S."/>
            <person name="Lassalle F."/>
            <person name="Marchal M."/>
            <person name="Medigue C."/>
            <person name="Muller D."/>
            <person name="Nesme X."/>
            <person name="Plewniak F."/>
            <person name="Proux C."/>
            <person name="Ramirez-Bahena M.H."/>
            <person name="Schenowitz C."/>
            <person name="Sismeiro O."/>
            <person name="Vallenet D."/>
            <person name="Santini J.M."/>
            <person name="Bertin P.N."/>
        </authorList>
    </citation>
    <scope>NUCLEOTIDE SEQUENCE [LARGE SCALE GENOMIC DNA]</scope>
    <source>
        <strain evidence="3 4">NT-26</strain>
    </source>
</reference>
<dbReference type="KEGG" id="rht:NT26_2263"/>
<organism evidence="3 4">
    <name type="scientific">Pseudorhizobium banfieldiae</name>
    <dbReference type="NCBI Taxonomy" id="1125847"/>
    <lineage>
        <taxon>Bacteria</taxon>
        <taxon>Pseudomonadati</taxon>
        <taxon>Pseudomonadota</taxon>
        <taxon>Alphaproteobacteria</taxon>
        <taxon>Hyphomicrobiales</taxon>
        <taxon>Rhizobiaceae</taxon>
        <taxon>Rhizobium/Agrobacterium group</taxon>
        <taxon>Pseudorhizobium</taxon>
    </lineage>
</organism>
<feature type="domain" description="Reverse transcriptase" evidence="2">
    <location>
        <begin position="1"/>
        <end position="219"/>
    </location>
</feature>
<dbReference type="Pfam" id="PF00078">
    <property type="entry name" value="RVT_1"/>
    <property type="match status" value="1"/>
</dbReference>
<dbReference type="Proteomes" id="UP000010792">
    <property type="component" value="Chromosome"/>
</dbReference>
<protein>
    <recommendedName>
        <fullName evidence="2">Reverse transcriptase domain-containing protein</fullName>
    </recommendedName>
</protein>
<evidence type="ECO:0000259" key="2">
    <source>
        <dbReference type="PROSITE" id="PS50878"/>
    </source>
</evidence>
<dbReference type="PANTHER" id="PTHR34047">
    <property type="entry name" value="NUCLEAR INTRON MATURASE 1, MITOCHONDRIAL-RELATED"/>
    <property type="match status" value="1"/>
</dbReference>
<dbReference type="AlphaFoldDB" id="L0NI73"/>
<evidence type="ECO:0000256" key="1">
    <source>
        <dbReference type="ARBA" id="ARBA00034120"/>
    </source>
</evidence>
<dbReference type="PANTHER" id="PTHR34047:SF8">
    <property type="entry name" value="PROTEIN YKFC"/>
    <property type="match status" value="1"/>
</dbReference>
<dbReference type="Gene3D" id="3.30.70.270">
    <property type="match status" value="1"/>
</dbReference>
<sequence>MYQALVDNIMDELEGGHDRSRSFSHVPSEEEGQMFAPNHEAWERFQERVAEICAHSDFILKADISNYFERLPQHHLVNLMSAAGCAPEVVSLLEEMMLAFRERNSFGIVQGVYPSDALGNFFLSDFDAYCELADIMSARYVDDIYMGFPSEAEARQGLAELIETLRKDGLHLNEYKSKIMPADEVIQEETAIDRLFDEIREEIEDDESYNRASPYGFEVEWEDEDDEAEASDEVDDNVELENAAVERLMESISNYPNQEDQIEKFCLPILRSAQSESAVEHVLGKLKEKPHQTRLYFSYISTFVRTSQDVVGALEELVADETVSDYQRMFLLAALVRARTVSRPTVNTALQWLQNRRVAKETRAMAAIFAAKHGVAQQKRAVRTAYEDEPSEYVRSAILFSSKYLTAMERRTCKRAWGGHNPINGLIAQTI</sequence>
<keyword evidence="4" id="KW-1185">Reference proteome</keyword>
<dbReference type="STRING" id="1125847.NT26_2263"/>
<name>L0NI73_9HYPH</name>
<gene>
    <name evidence="3" type="ORF">NT26_2263</name>
</gene>
<dbReference type="RefSeq" id="WP_152338605.1">
    <property type="nucleotide sequence ID" value="NZ_FO082820.1"/>
</dbReference>
<dbReference type="InterPro" id="IPR051083">
    <property type="entry name" value="GrpII_Intron_Splice-Mob/Def"/>
</dbReference>
<dbReference type="CDD" id="cd01646">
    <property type="entry name" value="RT_Bac_retron_I"/>
    <property type="match status" value="1"/>
</dbReference>
<dbReference type="SUPFAM" id="SSF56672">
    <property type="entry name" value="DNA/RNA polymerases"/>
    <property type="match status" value="1"/>
</dbReference>
<dbReference type="EMBL" id="FO082820">
    <property type="protein sequence ID" value="CCF19987.1"/>
    <property type="molecule type" value="Genomic_DNA"/>
</dbReference>
<accession>L0NI73</accession>
<dbReference type="PROSITE" id="PS50878">
    <property type="entry name" value="RT_POL"/>
    <property type="match status" value="1"/>
</dbReference>
<proteinExistence type="inferred from homology"/>
<evidence type="ECO:0000313" key="3">
    <source>
        <dbReference type="EMBL" id="CCF19987.1"/>
    </source>
</evidence>
<dbReference type="InterPro" id="IPR000477">
    <property type="entry name" value="RT_dom"/>
</dbReference>
<dbReference type="InterPro" id="IPR043502">
    <property type="entry name" value="DNA/RNA_pol_sf"/>
</dbReference>
<dbReference type="OrthoDB" id="9793236at2"/>